<feature type="transmembrane region" description="Helical" evidence="4">
    <location>
        <begin position="285"/>
        <end position="305"/>
    </location>
</feature>
<evidence type="ECO:0000313" key="6">
    <source>
        <dbReference type="EMBL" id="NIK73822.1"/>
    </source>
</evidence>
<dbReference type="InterPro" id="IPR029044">
    <property type="entry name" value="Nucleotide-diphossugar_trans"/>
</dbReference>
<evidence type="ECO:0000256" key="1">
    <source>
        <dbReference type="ARBA" id="ARBA00006739"/>
    </source>
</evidence>
<feature type="transmembrane region" description="Helical" evidence="4">
    <location>
        <begin position="311"/>
        <end position="337"/>
    </location>
</feature>
<evidence type="ECO:0000256" key="2">
    <source>
        <dbReference type="ARBA" id="ARBA00022676"/>
    </source>
</evidence>
<proteinExistence type="inferred from homology"/>
<evidence type="ECO:0000313" key="7">
    <source>
        <dbReference type="Proteomes" id="UP000537126"/>
    </source>
</evidence>
<evidence type="ECO:0000256" key="3">
    <source>
        <dbReference type="ARBA" id="ARBA00022679"/>
    </source>
</evidence>
<dbReference type="Pfam" id="PF00535">
    <property type="entry name" value="Glycos_transf_2"/>
    <property type="match status" value="1"/>
</dbReference>
<dbReference type="SUPFAM" id="SSF53448">
    <property type="entry name" value="Nucleotide-diphospho-sugar transferases"/>
    <property type="match status" value="1"/>
</dbReference>
<keyword evidence="4" id="KW-1133">Transmembrane helix</keyword>
<protein>
    <submittedName>
        <fullName evidence="6">Cellulose synthase/poly-beta-1,6-N-acetylglucosamine synthase-like glycosyltransferase</fullName>
    </submittedName>
</protein>
<keyword evidence="3 6" id="KW-0808">Transferase</keyword>
<comment type="caution">
    <text evidence="6">The sequence shown here is derived from an EMBL/GenBank/DDBJ whole genome shotgun (WGS) entry which is preliminary data.</text>
</comment>
<dbReference type="Proteomes" id="UP000537126">
    <property type="component" value="Unassembled WGS sequence"/>
</dbReference>
<dbReference type="EMBL" id="JAASRN010000002">
    <property type="protein sequence ID" value="NIK73822.1"/>
    <property type="molecule type" value="Genomic_DNA"/>
</dbReference>
<keyword evidence="7" id="KW-1185">Reference proteome</keyword>
<feature type="domain" description="Glycosyltransferase 2-like" evidence="5">
    <location>
        <begin position="45"/>
        <end position="210"/>
    </location>
</feature>
<dbReference type="AlphaFoldDB" id="A0A846MR20"/>
<feature type="transmembrane region" description="Helical" evidence="4">
    <location>
        <begin position="349"/>
        <end position="370"/>
    </location>
</feature>
<dbReference type="PANTHER" id="PTHR43630">
    <property type="entry name" value="POLY-BETA-1,6-N-ACETYL-D-GLUCOSAMINE SYNTHASE"/>
    <property type="match status" value="1"/>
</dbReference>
<dbReference type="RefSeq" id="WP_166919087.1">
    <property type="nucleotide sequence ID" value="NZ_JAASRN010000002.1"/>
</dbReference>
<feature type="transmembrane region" description="Helical" evidence="4">
    <location>
        <begin position="6"/>
        <end position="29"/>
    </location>
</feature>
<evidence type="ECO:0000256" key="4">
    <source>
        <dbReference type="SAM" id="Phobius"/>
    </source>
</evidence>
<gene>
    <name evidence="6" type="ORF">FHS56_001335</name>
</gene>
<comment type="similarity">
    <text evidence="1">Belongs to the glycosyltransferase 2 family.</text>
</comment>
<dbReference type="InterPro" id="IPR001173">
    <property type="entry name" value="Glyco_trans_2-like"/>
</dbReference>
<name>A0A846MR20_9BACT</name>
<sequence>MHWTFYFMYALASLLGIGILWHLLSLWLVRHRSRPAEGDELPGVSVIVAAHNELLNLRELLPLLLAQDYPLLEVIVVDDRSWDDSYEYLYYLQAEHPQLRVVRVEQTPEHITHKKFAITMGVKAARYDIVLLTDADCRPVSKQWVRYMVAPFIRKAKRQFVLGASLYEQRSGFLNALIRYETLYTLWQYATAALLGMPYMGVGRNLAYRRSFFLKNKGFGPHQRLVSGDDDLLVNRLATAKNTALCLHADAITISKPKQRWRDWWRQKRRHLSVGKYYKLQDRALLALLFLSHVSFYVALVWVVMHMRGVASFGILQLIALEVVLLLVLHPLCLFLLAKKLRSSLPILWLPFLDLSYLLYISVIGLWALLTKVEKWN</sequence>
<reference evidence="6 7" key="1">
    <citation type="submission" date="2020-03" db="EMBL/GenBank/DDBJ databases">
        <title>Genomic Encyclopedia of Type Strains, Phase IV (KMG-IV): sequencing the most valuable type-strain genomes for metagenomic binning, comparative biology and taxonomic classification.</title>
        <authorList>
            <person name="Goeker M."/>
        </authorList>
    </citation>
    <scope>NUCLEOTIDE SEQUENCE [LARGE SCALE GENOMIC DNA]</scope>
    <source>
        <strain evidence="6 7">DSM 5718</strain>
    </source>
</reference>
<keyword evidence="4" id="KW-0812">Transmembrane</keyword>
<accession>A0A846MR20</accession>
<evidence type="ECO:0000259" key="5">
    <source>
        <dbReference type="Pfam" id="PF00535"/>
    </source>
</evidence>
<dbReference type="GO" id="GO:0016757">
    <property type="term" value="F:glycosyltransferase activity"/>
    <property type="evidence" value="ECO:0007669"/>
    <property type="project" value="UniProtKB-KW"/>
</dbReference>
<organism evidence="6 7">
    <name type="scientific">Thermonema lapsum</name>
    <dbReference type="NCBI Taxonomy" id="28195"/>
    <lineage>
        <taxon>Bacteria</taxon>
        <taxon>Pseudomonadati</taxon>
        <taxon>Bacteroidota</taxon>
        <taxon>Cytophagia</taxon>
        <taxon>Cytophagales</taxon>
        <taxon>Thermonemataceae</taxon>
        <taxon>Thermonema</taxon>
    </lineage>
</organism>
<keyword evidence="4" id="KW-0472">Membrane</keyword>
<dbReference type="PANTHER" id="PTHR43630:SF1">
    <property type="entry name" value="POLY-BETA-1,6-N-ACETYL-D-GLUCOSAMINE SYNTHASE"/>
    <property type="match status" value="1"/>
</dbReference>
<dbReference type="Gene3D" id="3.90.550.10">
    <property type="entry name" value="Spore Coat Polysaccharide Biosynthesis Protein SpsA, Chain A"/>
    <property type="match status" value="1"/>
</dbReference>
<keyword evidence="2" id="KW-0328">Glycosyltransferase</keyword>